<evidence type="ECO:0000313" key="3">
    <source>
        <dbReference type="EMBL" id="RZT35410.1"/>
    </source>
</evidence>
<evidence type="ECO:0000256" key="1">
    <source>
        <dbReference type="SAM" id="SignalP"/>
    </source>
</evidence>
<comment type="caution">
    <text evidence="3">The sequence shown here is derived from an EMBL/GenBank/DDBJ whole genome shotgun (WGS) entry which is preliminary data.</text>
</comment>
<accession>A0A4Q7RS09</accession>
<dbReference type="OrthoDB" id="8963661at2"/>
<evidence type="ECO:0000313" key="4">
    <source>
        <dbReference type="Proteomes" id="UP000291078"/>
    </source>
</evidence>
<keyword evidence="1" id="KW-0732">Signal</keyword>
<organism evidence="3 4">
    <name type="scientific">Cupriavidus agavae</name>
    <dbReference type="NCBI Taxonomy" id="1001822"/>
    <lineage>
        <taxon>Bacteria</taxon>
        <taxon>Pseudomonadati</taxon>
        <taxon>Pseudomonadota</taxon>
        <taxon>Betaproteobacteria</taxon>
        <taxon>Burkholderiales</taxon>
        <taxon>Burkholderiaceae</taxon>
        <taxon>Cupriavidus</taxon>
    </lineage>
</organism>
<feature type="domain" description="Toxin co-regulated pilus biosynthesis protein Q C-terminal" evidence="2">
    <location>
        <begin position="107"/>
        <end position="186"/>
    </location>
</feature>
<keyword evidence="4" id="KW-1185">Reference proteome</keyword>
<dbReference type="AlphaFoldDB" id="A0A4Q7RS09"/>
<feature type="chain" id="PRO_5020640128" evidence="1">
    <location>
        <begin position="28"/>
        <end position="195"/>
    </location>
</feature>
<proteinExistence type="predicted"/>
<evidence type="ECO:0000259" key="2">
    <source>
        <dbReference type="Pfam" id="PF10671"/>
    </source>
</evidence>
<dbReference type="Proteomes" id="UP000291078">
    <property type="component" value="Unassembled WGS sequence"/>
</dbReference>
<sequence length="195" mass="20805">MHQSRMLARFCRFLLSGSASLALCAHAAVPASGPFGAEPFGNFEPSKPLTGGGWQVLAGERAKGTTVAANIPATTVSQAAVVTVPQAATATVIPTVVLPASPVPTERSWTVSPADANYRVLIEKWAREAGWTAAQWEVDQDVPIEASDAFSGDFKTAVRRVLSATEMTDYSLKPCFYSNNYVRVVKLTTKCDPSK</sequence>
<dbReference type="RefSeq" id="WP_130392811.1">
    <property type="nucleotide sequence ID" value="NZ_SGXM01000006.1"/>
</dbReference>
<dbReference type="InterPro" id="IPR018927">
    <property type="entry name" value="Pilus_synth_Q_C"/>
</dbReference>
<protein>
    <submittedName>
        <fullName evidence="3">Toxin co-regulated pilus biosynthesis protein Q</fullName>
    </submittedName>
</protein>
<feature type="signal peptide" evidence="1">
    <location>
        <begin position="1"/>
        <end position="27"/>
    </location>
</feature>
<name>A0A4Q7RS09_9BURK</name>
<dbReference type="Pfam" id="PF10671">
    <property type="entry name" value="TcpQ"/>
    <property type="match status" value="1"/>
</dbReference>
<dbReference type="EMBL" id="SGXM01000006">
    <property type="protein sequence ID" value="RZT35410.1"/>
    <property type="molecule type" value="Genomic_DNA"/>
</dbReference>
<gene>
    <name evidence="3" type="ORF">EV147_3846</name>
</gene>
<dbReference type="Gene3D" id="3.55.50.70">
    <property type="match status" value="1"/>
</dbReference>
<reference evidence="3 4" key="1">
    <citation type="journal article" date="2015" name="Stand. Genomic Sci.">
        <title>Genomic Encyclopedia of Bacterial and Archaeal Type Strains, Phase III: the genomes of soil and plant-associated and newly described type strains.</title>
        <authorList>
            <person name="Whitman W.B."/>
            <person name="Woyke T."/>
            <person name="Klenk H.P."/>
            <person name="Zhou Y."/>
            <person name="Lilburn T.G."/>
            <person name="Beck B.J."/>
            <person name="De Vos P."/>
            <person name="Vandamme P."/>
            <person name="Eisen J.A."/>
            <person name="Garrity G."/>
            <person name="Hugenholtz P."/>
            <person name="Kyrpides N.C."/>
        </authorList>
    </citation>
    <scope>NUCLEOTIDE SEQUENCE [LARGE SCALE GENOMIC DNA]</scope>
    <source>
        <strain evidence="3 4">ASC-9842</strain>
    </source>
</reference>